<dbReference type="KEGG" id="asui:ASUIS_0495"/>
<evidence type="ECO:0000313" key="2">
    <source>
        <dbReference type="Proteomes" id="UP000263040"/>
    </source>
</evidence>
<name>A0AAD0SPJ7_9BACT</name>
<gene>
    <name evidence="1" type="ORF">ASUIS_0495</name>
</gene>
<sequence length="77" mass="8603">MALPFILGLAVGAGAVIAFKNRDNLKEKTSKLFEKSKDFANTTLEKTKENLDELKGSICPMKKSSEEKVELKNKEEE</sequence>
<dbReference type="RefSeq" id="WP_118885562.1">
    <property type="nucleotide sequence ID" value="NZ_CP032100.1"/>
</dbReference>
<reference evidence="1 2" key="1">
    <citation type="submission" date="2018-08" db="EMBL/GenBank/DDBJ databases">
        <title>Complete genome of the Arcobacter suis type strain LMG 26152.</title>
        <authorList>
            <person name="Miller W.G."/>
            <person name="Yee E."/>
            <person name="Bono J.L."/>
        </authorList>
    </citation>
    <scope>NUCLEOTIDE SEQUENCE [LARGE SCALE GENOMIC DNA]</scope>
    <source>
        <strain evidence="1 2">CECT 7833</strain>
    </source>
</reference>
<dbReference type="EMBL" id="CP032100">
    <property type="protein sequence ID" value="AXX89002.1"/>
    <property type="molecule type" value="Genomic_DNA"/>
</dbReference>
<accession>A0AAD0SPJ7</accession>
<dbReference type="Proteomes" id="UP000263040">
    <property type="component" value="Chromosome"/>
</dbReference>
<keyword evidence="2" id="KW-1185">Reference proteome</keyword>
<protein>
    <recommendedName>
        <fullName evidence="3">YtxH domain-containing protein</fullName>
    </recommendedName>
</protein>
<organism evidence="1 2">
    <name type="scientific">Arcobacter suis CECT 7833</name>
    <dbReference type="NCBI Taxonomy" id="663365"/>
    <lineage>
        <taxon>Bacteria</taxon>
        <taxon>Pseudomonadati</taxon>
        <taxon>Campylobacterota</taxon>
        <taxon>Epsilonproteobacteria</taxon>
        <taxon>Campylobacterales</taxon>
        <taxon>Arcobacteraceae</taxon>
        <taxon>Arcobacter</taxon>
    </lineage>
</organism>
<evidence type="ECO:0000313" key="1">
    <source>
        <dbReference type="EMBL" id="AXX89002.1"/>
    </source>
</evidence>
<dbReference type="AlphaFoldDB" id="A0AAD0SPJ7"/>
<proteinExistence type="predicted"/>
<evidence type="ECO:0008006" key="3">
    <source>
        <dbReference type="Google" id="ProtNLM"/>
    </source>
</evidence>